<dbReference type="InterPro" id="IPR019775">
    <property type="entry name" value="WD40_repeat_CS"/>
</dbReference>
<dbReference type="FunFam" id="1.20.5.170:FF:000040">
    <property type="entry name" value="Nuclear pore glycoprotein p62"/>
    <property type="match status" value="1"/>
</dbReference>
<comment type="similarity">
    <text evidence="2">Belongs to the nucleoporin NSP1/NUP62 family.</text>
</comment>
<dbReference type="InterPro" id="IPR051980">
    <property type="entry name" value="WD_repeat_MORG1"/>
</dbReference>
<reference evidence="14" key="1">
    <citation type="submission" date="2019-05" db="EMBL/GenBank/DDBJ databases">
        <title>Annotation for the trematode Fasciolopsis buski.</title>
        <authorList>
            <person name="Choi Y.-J."/>
        </authorList>
    </citation>
    <scope>NUCLEOTIDE SEQUENCE</scope>
    <source>
        <strain evidence="14">HT</strain>
        <tissue evidence="14">Whole worm</tissue>
    </source>
</reference>
<feature type="non-terminal residue" evidence="14">
    <location>
        <position position="1"/>
    </location>
</feature>
<evidence type="ECO:0000256" key="3">
    <source>
        <dbReference type="ARBA" id="ARBA00022448"/>
    </source>
</evidence>
<dbReference type="InterPro" id="IPR036322">
    <property type="entry name" value="WD40_repeat_dom_sf"/>
</dbReference>
<dbReference type="SUPFAM" id="SSF50978">
    <property type="entry name" value="WD40 repeat-like"/>
    <property type="match status" value="1"/>
</dbReference>
<dbReference type="GO" id="GO:0000398">
    <property type="term" value="P:mRNA splicing, via spliceosome"/>
    <property type="evidence" value="ECO:0007669"/>
    <property type="project" value="TreeGrafter"/>
</dbReference>
<feature type="compositionally biased region" description="Low complexity" evidence="12">
    <location>
        <begin position="210"/>
        <end position="231"/>
    </location>
</feature>
<evidence type="ECO:0000259" key="13">
    <source>
        <dbReference type="Pfam" id="PF05064"/>
    </source>
</evidence>
<keyword evidence="14" id="KW-0808">Transferase</keyword>
<comment type="similarity">
    <text evidence="8">Belongs to the WD repeat MORG1 family.</text>
</comment>
<keyword evidence="4" id="KW-0963">Cytoplasm</keyword>
<keyword evidence="14" id="KW-0418">Kinase</keyword>
<feature type="region of interest" description="Disordered" evidence="12">
    <location>
        <begin position="285"/>
        <end position="306"/>
    </location>
</feature>
<accession>A0A8E0S4B6</accession>
<dbReference type="PROSITE" id="PS00678">
    <property type="entry name" value="WD_REPEATS_1"/>
    <property type="match status" value="1"/>
</dbReference>
<dbReference type="GO" id="GO:0071013">
    <property type="term" value="C:catalytic step 2 spliceosome"/>
    <property type="evidence" value="ECO:0007669"/>
    <property type="project" value="TreeGrafter"/>
</dbReference>
<comment type="subcellular location">
    <subcellularLocation>
        <location evidence="1">Cytoplasm</location>
    </subcellularLocation>
</comment>
<evidence type="ECO:0000256" key="2">
    <source>
        <dbReference type="ARBA" id="ARBA00005911"/>
    </source>
</evidence>
<dbReference type="PANTHER" id="PTHR22842">
    <property type="entry name" value="WD40 REPEAT PROTEIN"/>
    <property type="match status" value="1"/>
</dbReference>
<evidence type="ECO:0000256" key="7">
    <source>
        <dbReference type="ARBA" id="ARBA00022927"/>
    </source>
</evidence>
<keyword evidence="6" id="KW-0677">Repeat</keyword>
<dbReference type="PANTHER" id="PTHR22842:SF3">
    <property type="entry name" value="WD REPEAT DOMAIN-CONTAINING PROTEIN 83"/>
    <property type="match status" value="1"/>
</dbReference>
<comment type="caution">
    <text evidence="14">The sequence shown here is derived from an EMBL/GenBank/DDBJ whole genome shotgun (WGS) entry which is preliminary data.</text>
</comment>
<evidence type="ECO:0000256" key="12">
    <source>
        <dbReference type="SAM" id="MobiDB-lite"/>
    </source>
</evidence>
<evidence type="ECO:0000256" key="6">
    <source>
        <dbReference type="ARBA" id="ARBA00022737"/>
    </source>
</evidence>
<dbReference type="AlphaFoldDB" id="A0A8E0S4B6"/>
<dbReference type="InterPro" id="IPR001680">
    <property type="entry name" value="WD40_rpt"/>
</dbReference>
<dbReference type="GO" id="GO:0015031">
    <property type="term" value="P:protein transport"/>
    <property type="evidence" value="ECO:0007669"/>
    <property type="project" value="UniProtKB-KW"/>
</dbReference>
<organism evidence="14 15">
    <name type="scientific">Fasciolopsis buskii</name>
    <dbReference type="NCBI Taxonomy" id="27845"/>
    <lineage>
        <taxon>Eukaryota</taxon>
        <taxon>Metazoa</taxon>
        <taxon>Spiralia</taxon>
        <taxon>Lophotrochozoa</taxon>
        <taxon>Platyhelminthes</taxon>
        <taxon>Trematoda</taxon>
        <taxon>Digenea</taxon>
        <taxon>Plagiorchiida</taxon>
        <taxon>Echinostomata</taxon>
        <taxon>Echinostomatoidea</taxon>
        <taxon>Fasciolidae</taxon>
        <taxon>Fasciolopsis</taxon>
    </lineage>
</organism>
<keyword evidence="7" id="KW-0653">Protein transport</keyword>
<dbReference type="Gene3D" id="2.130.10.10">
    <property type="entry name" value="YVTN repeat-like/Quinoprotein amine dehydrogenase"/>
    <property type="match status" value="1"/>
</dbReference>
<evidence type="ECO:0000256" key="9">
    <source>
        <dbReference type="ARBA" id="ARBA00040453"/>
    </source>
</evidence>
<proteinExistence type="inferred from homology"/>
<evidence type="ECO:0000256" key="10">
    <source>
        <dbReference type="ARBA" id="ARBA00042222"/>
    </source>
</evidence>
<protein>
    <recommendedName>
        <fullName evidence="9">WD repeat domain-containing protein 83</fullName>
    </recommendedName>
    <alternativeName>
        <fullName evidence="10">Mitogen-activated protein kinase organizer 1</fullName>
    </alternativeName>
</protein>
<dbReference type="InterPro" id="IPR007758">
    <property type="entry name" value="Nucleoporin_NSP1_C"/>
</dbReference>
<dbReference type="CDD" id="cd00200">
    <property type="entry name" value="WD40"/>
    <property type="match status" value="1"/>
</dbReference>
<feature type="region of interest" description="Disordered" evidence="12">
    <location>
        <begin position="208"/>
        <end position="231"/>
    </location>
</feature>
<sequence length="957" mass="99906">FSFGTPTTTTTAGFSFGFPTASVAASSAQTGAATNLFSPATTALGQPSLGLGLQSPKSTALPLFGQTAPATTTSTPGLSVPTAFGFGLKTPTTSTSTLTGSSASTPGLGFGISTTKPSGTLISSVTPFSLGATTTTSSVASPFSFGVTTSAQAATVQTPPVGLGVPASTSSSTSLTSAVATPTQSPFTLGSAAASGLKPFGTLPSFGVSATPGAQSPQTTTQPSQAAASSAITGSVQSPLQFSLKPATTPVSIIGSTQVSAGISGSTTGASLQVGLGTAAPQTSLPSLGFQPLTTTTSTLGTTPVSSSTTSIGTGLGLSSSLFKGTTAATSSAATPSPISFGLKTSTATSATSVASSLATAVTATTTATAGTVAPSAAVVSTSTTLTYNQLEDLINKWACELEDQERYFLDEADRITQWDQALINNGEKITTLYEKVEGCKSEQIQIEKELDLIETQQKELESMLEPLERAANELPPGQLHSDFEREAIFQMASNVDLELGQLLSDLREMADQINANTARLGLLGDPNKSESSTKAEGDGCSAKYIKSFNQSGESFGAMQQLTRILNCHMHSLNWIHHNSRSDATYPLDFAIRTLCSMGSTSTANERKIPSLPTQASRRIHCHQSAVRAARFNSDGMYCMTAGGDKTIKLWNPYTCRLLKTYTGHGGEVSDVRAGADNSQLGSGGADCLVILWDVSTGHCVRRWRRHAGRVNAVQFAAPFQRSESGLPSPILISAGVDGMVLVWDARARTPYPVQTMHEAKDSVTCMSFSRWQIITGSVDRCVRTYDIRRGEMTEDYVGYPVTSVSMTVDCQCVLVGAQDSTLRLFDALTGELLNKYLGHVNKTYRMDSVLMNYDAHVVSGSEELGLVFIWDFIRSNSSLLTLDHCPGGPAWGNLPLSGGSVSQLVVEAAKATNFLVHSLSAHPCQSRLLTSGGDFVWLWDAEPDNPEGSIHGADSS</sequence>
<keyword evidence="15" id="KW-1185">Reference proteome</keyword>
<dbReference type="GO" id="GO:0005635">
    <property type="term" value="C:nuclear envelope"/>
    <property type="evidence" value="ECO:0007669"/>
    <property type="project" value="UniProtKB-ARBA"/>
</dbReference>
<gene>
    <name evidence="14" type="ORF">FBUS_07825</name>
</gene>
<dbReference type="GO" id="GO:0005737">
    <property type="term" value="C:cytoplasm"/>
    <property type="evidence" value="ECO:0007669"/>
    <property type="project" value="UniProtKB-SubCell"/>
</dbReference>
<evidence type="ECO:0000256" key="4">
    <source>
        <dbReference type="ARBA" id="ARBA00022490"/>
    </source>
</evidence>
<dbReference type="Gene3D" id="1.20.5.170">
    <property type="match status" value="1"/>
</dbReference>
<feature type="repeat" description="WD" evidence="11">
    <location>
        <begin position="620"/>
        <end position="661"/>
    </location>
</feature>
<keyword evidence="3" id="KW-0813">Transport</keyword>
<dbReference type="OrthoDB" id="71437at2759"/>
<dbReference type="EMBL" id="LUCM01002924">
    <property type="protein sequence ID" value="KAA0196596.1"/>
    <property type="molecule type" value="Genomic_DNA"/>
</dbReference>
<keyword evidence="5 11" id="KW-0853">WD repeat</keyword>
<dbReference type="Proteomes" id="UP000728185">
    <property type="component" value="Unassembled WGS sequence"/>
</dbReference>
<dbReference type="Pfam" id="PF05064">
    <property type="entry name" value="Nsp1_C"/>
    <property type="match status" value="1"/>
</dbReference>
<feature type="compositionally biased region" description="Low complexity" evidence="12">
    <location>
        <begin position="293"/>
        <end position="306"/>
    </location>
</feature>
<dbReference type="GO" id="GO:0016301">
    <property type="term" value="F:kinase activity"/>
    <property type="evidence" value="ECO:0007669"/>
    <property type="project" value="UniProtKB-KW"/>
</dbReference>
<evidence type="ECO:0000256" key="5">
    <source>
        <dbReference type="ARBA" id="ARBA00022574"/>
    </source>
</evidence>
<feature type="repeat" description="WD" evidence="11">
    <location>
        <begin position="662"/>
        <end position="703"/>
    </location>
</feature>
<evidence type="ECO:0000313" key="14">
    <source>
        <dbReference type="EMBL" id="KAA0196596.1"/>
    </source>
</evidence>
<name>A0A8E0S4B6_9TREM</name>
<evidence type="ECO:0000256" key="8">
    <source>
        <dbReference type="ARBA" id="ARBA00038145"/>
    </source>
</evidence>
<evidence type="ECO:0000256" key="11">
    <source>
        <dbReference type="PROSITE-ProRule" id="PRU00221"/>
    </source>
</evidence>
<evidence type="ECO:0000256" key="1">
    <source>
        <dbReference type="ARBA" id="ARBA00004496"/>
    </source>
</evidence>
<dbReference type="PROSITE" id="PS50082">
    <property type="entry name" value="WD_REPEATS_2"/>
    <property type="match status" value="2"/>
</dbReference>
<feature type="domain" description="Nucleoporin NSP1-like C-terminal" evidence="13">
    <location>
        <begin position="382"/>
        <end position="477"/>
    </location>
</feature>
<dbReference type="InterPro" id="IPR015943">
    <property type="entry name" value="WD40/YVTN_repeat-like_dom_sf"/>
</dbReference>
<dbReference type="PROSITE" id="PS50294">
    <property type="entry name" value="WD_REPEATS_REGION"/>
    <property type="match status" value="2"/>
</dbReference>
<evidence type="ECO:0000313" key="15">
    <source>
        <dbReference type="Proteomes" id="UP000728185"/>
    </source>
</evidence>
<dbReference type="SMART" id="SM00320">
    <property type="entry name" value="WD40"/>
    <property type="match status" value="7"/>
</dbReference>
<dbReference type="Pfam" id="PF00400">
    <property type="entry name" value="WD40"/>
    <property type="match status" value="4"/>
</dbReference>